<keyword evidence="4" id="KW-1185">Reference proteome</keyword>
<dbReference type="STRING" id="64571.A0A1Y2GYY4"/>
<dbReference type="EMBL" id="MCFF01000004">
    <property type="protein sequence ID" value="ORZ27519.1"/>
    <property type="molecule type" value="Genomic_DNA"/>
</dbReference>
<feature type="coiled-coil region" evidence="1">
    <location>
        <begin position="693"/>
        <end position="750"/>
    </location>
</feature>
<sequence length="755" mass="82070">MGHIFSETNVIAQKSRTSGVPQHDKIASGLRGPSYKSGTDTTPSSSPSALRKPGTISSPLSSSSSIPSPALQPRSRLSVPSKLSSLPSTGTISGLKQRSPAPATVIGMGPDLRQRESLSPPRLSSSSGPSRKITGLQQSPLSRPMTLNHHAMGNQSTTAIVSASPSFSFAQEITAENDGESDQMILKLTEELDRYRIELETYKQERVVADKMKKQISDLERDLETALDSLQTAEAKVIEADSQQQAVDSRISDFEKMIEGLKADLNMEKLKAEKALGDAAASQKQKLQELEIRNRELETKLTQAQDEIDQLELQVVPAELQDVHQSLFSATQELDEEKKRCEKLRTELAEEKAKIAREQEDSGQLLVKISQLQDTIANHIRDNNALKEVVKEHEKCQENAEVADHQYKKEVVRLQDEISIHQQSLTEEREQRSRVEQALQEQQYQSHQLQQQIQLQQTQLHQQQTEIVNLRASLEVEQRQTVLLQQKLQEEQRLNSQYGRRVSIDGDLNGSFLMVENNANGSNGINVGATPVVMTASSDIPLNMIGNNNMVSPGPGHPLSSSGPFSSMTTTATSLATGIQPIRGFDASSSSSSLLSNQINASSAQSGVQAAALPPMAPAMTHGGMATSVAGIATPDIEAKPGMIHRGSSSSITGIIANGNVGNNRLSLQDSLGSAGSSATTSGAAVAVGMQTIEELTTQLQHLIKEKERLQADLSKIPISGGGPMTRRKADMLEEQMDKTERAISKIRLNIRMQS</sequence>
<comment type="caution">
    <text evidence="3">The sequence shown here is derived from an EMBL/GenBank/DDBJ whole genome shotgun (WGS) entry which is preliminary data.</text>
</comment>
<keyword evidence="1" id="KW-0175">Coiled coil</keyword>
<dbReference type="PANTHER" id="PTHR32258:SF28">
    <property type="entry name" value="PROTEIN NETWORKED 3A-RELATED"/>
    <property type="match status" value="1"/>
</dbReference>
<dbReference type="PANTHER" id="PTHR32258">
    <property type="entry name" value="PROTEIN NETWORKED 4A"/>
    <property type="match status" value="1"/>
</dbReference>
<feature type="compositionally biased region" description="Polar residues" evidence="2">
    <location>
        <begin position="1"/>
        <end position="20"/>
    </location>
</feature>
<reference evidence="3 4" key="1">
    <citation type="submission" date="2016-07" db="EMBL/GenBank/DDBJ databases">
        <title>Pervasive Adenine N6-methylation of Active Genes in Fungi.</title>
        <authorList>
            <consortium name="DOE Joint Genome Institute"/>
            <person name="Mondo S.J."/>
            <person name="Dannebaum R.O."/>
            <person name="Kuo R.C."/>
            <person name="Labutti K."/>
            <person name="Haridas S."/>
            <person name="Kuo A."/>
            <person name="Salamov A."/>
            <person name="Ahrendt S.R."/>
            <person name="Lipzen A."/>
            <person name="Sullivan W."/>
            <person name="Andreopoulos W.B."/>
            <person name="Clum A."/>
            <person name="Lindquist E."/>
            <person name="Daum C."/>
            <person name="Ramamoorthy G.K."/>
            <person name="Gryganskyi A."/>
            <person name="Culley D."/>
            <person name="Magnuson J.K."/>
            <person name="James T.Y."/>
            <person name="O'Malley M.A."/>
            <person name="Stajich J.E."/>
            <person name="Spatafora J.W."/>
            <person name="Visel A."/>
            <person name="Grigoriev I.V."/>
        </authorList>
    </citation>
    <scope>NUCLEOTIDE SEQUENCE [LARGE SCALE GENOMIC DNA]</scope>
    <source>
        <strain evidence="3 4">NRRL 3116</strain>
    </source>
</reference>
<organism evidence="3 4">
    <name type="scientific">Lobosporangium transversale</name>
    <dbReference type="NCBI Taxonomy" id="64571"/>
    <lineage>
        <taxon>Eukaryota</taxon>
        <taxon>Fungi</taxon>
        <taxon>Fungi incertae sedis</taxon>
        <taxon>Mucoromycota</taxon>
        <taxon>Mortierellomycotina</taxon>
        <taxon>Mortierellomycetes</taxon>
        <taxon>Mortierellales</taxon>
        <taxon>Mortierellaceae</taxon>
        <taxon>Lobosporangium</taxon>
    </lineage>
</organism>
<protein>
    <submittedName>
        <fullName evidence="3">Uncharacterized protein</fullName>
    </submittedName>
</protein>
<name>A0A1Y2GYY4_9FUNG</name>
<evidence type="ECO:0000256" key="2">
    <source>
        <dbReference type="SAM" id="MobiDB-lite"/>
    </source>
</evidence>
<dbReference type="AlphaFoldDB" id="A0A1Y2GYY4"/>
<evidence type="ECO:0000313" key="4">
    <source>
        <dbReference type="Proteomes" id="UP000193648"/>
    </source>
</evidence>
<evidence type="ECO:0000313" key="3">
    <source>
        <dbReference type="EMBL" id="ORZ27519.1"/>
    </source>
</evidence>
<dbReference type="SUPFAM" id="SSF57997">
    <property type="entry name" value="Tropomyosin"/>
    <property type="match status" value="1"/>
</dbReference>
<feature type="region of interest" description="Disordered" evidence="2">
    <location>
        <begin position="1"/>
        <end position="142"/>
    </location>
</feature>
<feature type="compositionally biased region" description="Low complexity" evidence="2">
    <location>
        <begin position="56"/>
        <end position="88"/>
    </location>
</feature>
<dbReference type="InterPro" id="IPR051861">
    <property type="entry name" value="NET_actin-binding_domain"/>
</dbReference>
<feature type="compositionally biased region" description="Low complexity" evidence="2">
    <location>
        <begin position="117"/>
        <end position="131"/>
    </location>
</feature>
<gene>
    <name evidence="3" type="ORF">BCR41DRAFT_367840</name>
</gene>
<feature type="coiled-coil region" evidence="1">
    <location>
        <begin position="280"/>
        <end position="480"/>
    </location>
</feature>
<feature type="coiled-coil region" evidence="1">
    <location>
        <begin position="185"/>
        <end position="236"/>
    </location>
</feature>
<dbReference type="RefSeq" id="XP_021885246.1">
    <property type="nucleotide sequence ID" value="XM_022026339.1"/>
</dbReference>
<proteinExistence type="predicted"/>
<evidence type="ECO:0000256" key="1">
    <source>
        <dbReference type="SAM" id="Coils"/>
    </source>
</evidence>
<dbReference type="OrthoDB" id="5600564at2759"/>
<dbReference type="GeneID" id="33568182"/>
<dbReference type="InParanoid" id="A0A1Y2GYY4"/>
<accession>A0A1Y2GYY4</accession>
<dbReference type="Proteomes" id="UP000193648">
    <property type="component" value="Unassembled WGS sequence"/>
</dbReference>